<comment type="caution">
    <text evidence="1">The sequence shown here is derived from an EMBL/GenBank/DDBJ whole genome shotgun (WGS) entry which is preliminary data.</text>
</comment>
<sequence>MTTRVQSEKLLQALKFDHFDKKRSHGRHTSEGLDVDKGKLDEMKKDLLLNNVGSGDVKTILNLIEQSNVDSITYGRIVVRGPNRTFMDFLSSFKDLAVAETLGRAPVHECTNFTSIAIATLFTCDRAAPRVGTLLQAE</sequence>
<accession>A0A0C2IGX8</accession>
<organism evidence="1 2">
    <name type="scientific">Thelohanellus kitauei</name>
    <name type="common">Myxosporean</name>
    <dbReference type="NCBI Taxonomy" id="669202"/>
    <lineage>
        <taxon>Eukaryota</taxon>
        <taxon>Metazoa</taxon>
        <taxon>Cnidaria</taxon>
        <taxon>Myxozoa</taxon>
        <taxon>Myxosporea</taxon>
        <taxon>Bivalvulida</taxon>
        <taxon>Platysporina</taxon>
        <taxon>Myxobolidae</taxon>
        <taxon>Thelohanellus</taxon>
    </lineage>
</organism>
<name>A0A0C2IGX8_THEKT</name>
<keyword evidence="2" id="KW-1185">Reference proteome</keyword>
<dbReference type="AlphaFoldDB" id="A0A0C2IGX8"/>
<dbReference type="EMBL" id="JWZT01004207">
    <property type="protein sequence ID" value="KII64574.1"/>
    <property type="molecule type" value="Genomic_DNA"/>
</dbReference>
<reference evidence="1 2" key="1">
    <citation type="journal article" date="2014" name="Genome Biol. Evol.">
        <title>The genome of the myxosporean Thelohanellus kitauei shows adaptations to nutrient acquisition within its fish host.</title>
        <authorList>
            <person name="Yang Y."/>
            <person name="Xiong J."/>
            <person name="Zhou Z."/>
            <person name="Huo F."/>
            <person name="Miao W."/>
            <person name="Ran C."/>
            <person name="Liu Y."/>
            <person name="Zhang J."/>
            <person name="Feng J."/>
            <person name="Wang M."/>
            <person name="Wang M."/>
            <person name="Wang L."/>
            <person name="Yao B."/>
        </authorList>
    </citation>
    <scope>NUCLEOTIDE SEQUENCE [LARGE SCALE GENOMIC DNA]</scope>
    <source>
        <strain evidence="1">Wuqing</strain>
    </source>
</reference>
<dbReference type="Proteomes" id="UP000031668">
    <property type="component" value="Unassembled WGS sequence"/>
</dbReference>
<protein>
    <submittedName>
        <fullName evidence="1">Uncharacterized protein</fullName>
    </submittedName>
</protein>
<proteinExistence type="predicted"/>
<gene>
    <name evidence="1" type="ORF">RF11_06330</name>
</gene>
<evidence type="ECO:0000313" key="2">
    <source>
        <dbReference type="Proteomes" id="UP000031668"/>
    </source>
</evidence>
<evidence type="ECO:0000313" key="1">
    <source>
        <dbReference type="EMBL" id="KII64574.1"/>
    </source>
</evidence>